<dbReference type="InterPro" id="IPR001094">
    <property type="entry name" value="Flavdoxin-like"/>
</dbReference>
<dbReference type="PROSITE" id="PS50902">
    <property type="entry name" value="FLAVODOXIN_LIKE"/>
    <property type="match status" value="1"/>
</dbReference>
<dbReference type="GO" id="GO:0016491">
    <property type="term" value="F:oxidoreductase activity"/>
    <property type="evidence" value="ECO:0007669"/>
    <property type="project" value="UniProtKB-KW"/>
</dbReference>
<keyword evidence="5" id="KW-0274">FAD</keyword>
<evidence type="ECO:0000256" key="1">
    <source>
        <dbReference type="ARBA" id="ARBA00001917"/>
    </source>
</evidence>
<evidence type="ECO:0000259" key="9">
    <source>
        <dbReference type="PROSITE" id="PS50902"/>
    </source>
</evidence>
<evidence type="ECO:0000256" key="7">
    <source>
        <dbReference type="ARBA" id="ARBA00023002"/>
    </source>
</evidence>
<evidence type="ECO:0000256" key="3">
    <source>
        <dbReference type="ARBA" id="ARBA00022630"/>
    </source>
</evidence>
<evidence type="ECO:0000256" key="4">
    <source>
        <dbReference type="ARBA" id="ARBA00022643"/>
    </source>
</evidence>
<keyword evidence="3" id="KW-0285">Flavoprotein</keyword>
<proteinExistence type="predicted"/>
<sequence length="707" mass="79489">MGEHGGPERAAAAQPVTLEGRTMTILYGSETGSAEDIAVELGAMAERLRFQTTVDEMDGFKLADVLRSSLVIFVTSTTGQGDMPKNTLKFWKNLRREKLNGTNCLKSLRFAIFGLGDSSYVNIDSIYLPWCQELQKTLLTDYPLPESVKPIPDDVPMPPKYLIELLPTTDVDMEKDQNGVTEEERRLLASRTKNAARSHVDHPKTGTEQMAEDWRRLKVTFPADFARSDDLFERTNPRAFDTLDKDNILKDHPEKYLLESQPPGAPQPPPAALLPIPDTRVAIVSRHDRVTPADHWQDVRHFTFDIDVGEAFLGDLAQHVGHLTLVIWPKNYPEDVQALIVEMGWEEVADKPIRLKGKPRALYAHDRVATLRQLLTHNLDITAVPKRNFIKQLMYFTEDEREIERLQELTAPGNEQEFYDYTCRPRRTILELLRDFTGVVIPFERVLDMFPIIRGREFSVANGGTSLKKAGGVNILRAEIVVALVEYKTIIRKPRQGLCSRYLKHLPVGTPLNVRLKAASGPPTVPNSIWSKRPLIAIATGTGIAPIRATIQERASYDGSGDTLLFFGCRNRAADFHFEHEWDLYPNVKVYPAFSRDSIEPDPKTTVSTVAPTDGNLSAAVEVLNPVRYDAHKNYVQHLIRAHADEVGRLMRQQPLICVCGNAGRMPVSVRAALVDALVMSEVVADAAEAEAWLVHPDKVTFWQETW</sequence>
<dbReference type="GO" id="GO:0005829">
    <property type="term" value="C:cytosol"/>
    <property type="evidence" value="ECO:0007669"/>
    <property type="project" value="TreeGrafter"/>
</dbReference>
<dbReference type="SUPFAM" id="SSF52343">
    <property type="entry name" value="Ferredoxin reductase-like, C-terminal NADP-linked domain"/>
    <property type="match status" value="1"/>
</dbReference>
<organism evidence="11 12">
    <name type="scientific">Staphylotrichum longicolle</name>
    <dbReference type="NCBI Taxonomy" id="669026"/>
    <lineage>
        <taxon>Eukaryota</taxon>
        <taxon>Fungi</taxon>
        <taxon>Dikarya</taxon>
        <taxon>Ascomycota</taxon>
        <taxon>Pezizomycotina</taxon>
        <taxon>Sordariomycetes</taxon>
        <taxon>Sordariomycetidae</taxon>
        <taxon>Sordariales</taxon>
        <taxon>Chaetomiaceae</taxon>
        <taxon>Staphylotrichum</taxon>
    </lineage>
</organism>
<dbReference type="PROSITE" id="PS51384">
    <property type="entry name" value="FAD_FR"/>
    <property type="match status" value="1"/>
</dbReference>
<accession>A0AAD4EYT2</accession>
<evidence type="ECO:0000313" key="12">
    <source>
        <dbReference type="Proteomes" id="UP001197093"/>
    </source>
</evidence>
<reference evidence="11" key="1">
    <citation type="submission" date="2023-02" db="EMBL/GenBank/DDBJ databases">
        <authorList>
            <person name="Palmer J.M."/>
        </authorList>
    </citation>
    <scope>NUCLEOTIDE SEQUENCE</scope>
    <source>
        <strain evidence="11">FW57</strain>
    </source>
</reference>
<dbReference type="Gene3D" id="3.40.50.360">
    <property type="match status" value="1"/>
</dbReference>
<dbReference type="Gene3D" id="3.40.50.80">
    <property type="entry name" value="Nucleotide-binding domain of ferredoxin-NADP reductase (FNR) module"/>
    <property type="match status" value="1"/>
</dbReference>
<comment type="cofactor">
    <cofactor evidence="2">
        <name>FAD</name>
        <dbReference type="ChEBI" id="CHEBI:57692"/>
    </cofactor>
</comment>
<dbReference type="AlphaFoldDB" id="A0AAD4EYT2"/>
<evidence type="ECO:0000256" key="8">
    <source>
        <dbReference type="SAM" id="MobiDB-lite"/>
    </source>
</evidence>
<dbReference type="InterPro" id="IPR017927">
    <property type="entry name" value="FAD-bd_FR_type"/>
</dbReference>
<evidence type="ECO:0000256" key="2">
    <source>
        <dbReference type="ARBA" id="ARBA00001974"/>
    </source>
</evidence>
<protein>
    <submittedName>
        <fullName evidence="11">Uncharacterized protein</fullName>
    </submittedName>
</protein>
<evidence type="ECO:0000256" key="5">
    <source>
        <dbReference type="ARBA" id="ARBA00022827"/>
    </source>
</evidence>
<dbReference type="Proteomes" id="UP001197093">
    <property type="component" value="Unassembled WGS sequence"/>
</dbReference>
<evidence type="ECO:0000313" key="11">
    <source>
        <dbReference type="EMBL" id="KAG7287723.1"/>
    </source>
</evidence>
<dbReference type="EMBL" id="JAHCVI010000003">
    <property type="protein sequence ID" value="KAG7287723.1"/>
    <property type="molecule type" value="Genomic_DNA"/>
</dbReference>
<dbReference type="PRINTS" id="PR00371">
    <property type="entry name" value="FPNCR"/>
</dbReference>
<evidence type="ECO:0000259" key="10">
    <source>
        <dbReference type="PROSITE" id="PS51384"/>
    </source>
</evidence>
<dbReference type="SUPFAM" id="SSF52218">
    <property type="entry name" value="Flavoproteins"/>
    <property type="match status" value="1"/>
</dbReference>
<keyword evidence="6" id="KW-0521">NADP</keyword>
<dbReference type="InterPro" id="IPR003097">
    <property type="entry name" value="CysJ-like_FAD-binding"/>
</dbReference>
<dbReference type="InterPro" id="IPR029039">
    <property type="entry name" value="Flavoprotein-like_sf"/>
</dbReference>
<dbReference type="Pfam" id="PF00175">
    <property type="entry name" value="NAD_binding_1"/>
    <property type="match status" value="1"/>
</dbReference>
<keyword evidence="7" id="KW-0560">Oxidoreductase</keyword>
<dbReference type="InterPro" id="IPR008254">
    <property type="entry name" value="Flavodoxin/NO_synth"/>
</dbReference>
<keyword evidence="12" id="KW-1185">Reference proteome</keyword>
<dbReference type="Gene3D" id="1.20.990.10">
    <property type="entry name" value="NADPH-cytochrome p450 Reductase, Chain A, domain 3"/>
    <property type="match status" value="1"/>
</dbReference>
<dbReference type="InterPro" id="IPR039261">
    <property type="entry name" value="FNR_nucleotide-bd"/>
</dbReference>
<comment type="cofactor">
    <cofactor evidence="1">
        <name>FMN</name>
        <dbReference type="ChEBI" id="CHEBI:58210"/>
    </cofactor>
</comment>
<dbReference type="InterPro" id="IPR001433">
    <property type="entry name" value="OxRdtase_FAD/NAD-bd"/>
</dbReference>
<feature type="domain" description="Flavodoxin-like" evidence="9">
    <location>
        <begin position="23"/>
        <end position="188"/>
    </location>
</feature>
<dbReference type="PANTHER" id="PTHR19384:SF10">
    <property type="entry name" value="NADPH-DEPENDENT DIFLAVIN OXIDOREDUCTASE 1"/>
    <property type="match status" value="1"/>
</dbReference>
<dbReference type="InterPro" id="IPR023173">
    <property type="entry name" value="NADPH_Cyt_P450_Rdtase_alpha"/>
</dbReference>
<gene>
    <name evidence="11" type="ORF">NEMBOFW57_007236</name>
</gene>
<comment type="caution">
    <text evidence="11">The sequence shown here is derived from an EMBL/GenBank/DDBJ whole genome shotgun (WGS) entry which is preliminary data.</text>
</comment>
<feature type="domain" description="FAD-binding FR-type" evidence="10">
    <location>
        <begin position="277"/>
        <end position="526"/>
    </location>
</feature>
<keyword evidence="4" id="KW-0288">FMN</keyword>
<dbReference type="Pfam" id="PF00258">
    <property type="entry name" value="Flavodoxin_1"/>
    <property type="match status" value="1"/>
</dbReference>
<dbReference type="SUPFAM" id="SSF63380">
    <property type="entry name" value="Riboflavin synthase domain-like"/>
    <property type="match status" value="1"/>
</dbReference>
<dbReference type="GO" id="GO:0010181">
    <property type="term" value="F:FMN binding"/>
    <property type="evidence" value="ECO:0007669"/>
    <property type="project" value="InterPro"/>
</dbReference>
<dbReference type="Gene3D" id="2.40.30.10">
    <property type="entry name" value="Translation factors"/>
    <property type="match status" value="1"/>
</dbReference>
<evidence type="ECO:0000256" key="6">
    <source>
        <dbReference type="ARBA" id="ARBA00022857"/>
    </source>
</evidence>
<dbReference type="Pfam" id="PF00667">
    <property type="entry name" value="FAD_binding_1"/>
    <property type="match status" value="1"/>
</dbReference>
<dbReference type="InterPro" id="IPR017938">
    <property type="entry name" value="Riboflavin_synthase-like_b-brl"/>
</dbReference>
<dbReference type="PANTHER" id="PTHR19384">
    <property type="entry name" value="NITRIC OXIDE SYNTHASE-RELATED"/>
    <property type="match status" value="1"/>
</dbReference>
<feature type="region of interest" description="Disordered" evidence="8">
    <location>
        <begin position="189"/>
        <end position="208"/>
    </location>
</feature>
<dbReference type="PRINTS" id="PR00369">
    <property type="entry name" value="FLAVODOXIN"/>
</dbReference>
<dbReference type="InterPro" id="IPR001709">
    <property type="entry name" value="Flavoprot_Pyr_Nucl_cyt_Rdtase"/>
</dbReference>
<dbReference type="GO" id="GO:0050660">
    <property type="term" value="F:flavin adenine dinucleotide binding"/>
    <property type="evidence" value="ECO:0007669"/>
    <property type="project" value="TreeGrafter"/>
</dbReference>
<name>A0AAD4EYT2_9PEZI</name>